<feature type="region of interest" description="Disordered" evidence="1">
    <location>
        <begin position="1"/>
        <end position="79"/>
    </location>
</feature>
<evidence type="ECO:0000313" key="2">
    <source>
        <dbReference type="EMBL" id="MFC3994782.1"/>
    </source>
</evidence>
<proteinExistence type="predicted"/>
<comment type="caution">
    <text evidence="2">The sequence shown here is derived from an EMBL/GenBank/DDBJ whole genome shotgun (WGS) entry which is preliminary data.</text>
</comment>
<reference evidence="3" key="1">
    <citation type="journal article" date="2019" name="Int. J. Syst. Evol. Microbiol.">
        <title>The Global Catalogue of Microorganisms (GCM) 10K type strain sequencing project: providing services to taxonomists for standard genome sequencing and annotation.</title>
        <authorList>
            <consortium name="The Broad Institute Genomics Platform"/>
            <consortium name="The Broad Institute Genome Sequencing Center for Infectious Disease"/>
            <person name="Wu L."/>
            <person name="Ma J."/>
        </authorList>
    </citation>
    <scope>NUCLEOTIDE SEQUENCE [LARGE SCALE GENOMIC DNA]</scope>
    <source>
        <strain evidence="3">TBRC 1826</strain>
    </source>
</reference>
<keyword evidence="3" id="KW-1185">Reference proteome</keyword>
<evidence type="ECO:0000256" key="1">
    <source>
        <dbReference type="SAM" id="MobiDB-lite"/>
    </source>
</evidence>
<name>A0ABV8FIH7_9ACTN</name>
<organism evidence="2 3">
    <name type="scientific">Nocardiopsis sediminis</name>
    <dbReference type="NCBI Taxonomy" id="1778267"/>
    <lineage>
        <taxon>Bacteria</taxon>
        <taxon>Bacillati</taxon>
        <taxon>Actinomycetota</taxon>
        <taxon>Actinomycetes</taxon>
        <taxon>Streptosporangiales</taxon>
        <taxon>Nocardiopsidaceae</taxon>
        <taxon>Nocardiopsis</taxon>
    </lineage>
</organism>
<accession>A0ABV8FIH7</accession>
<dbReference type="EMBL" id="JBHSBH010000003">
    <property type="protein sequence ID" value="MFC3994782.1"/>
    <property type="molecule type" value="Genomic_DNA"/>
</dbReference>
<dbReference type="Proteomes" id="UP001595847">
    <property type="component" value="Unassembled WGS sequence"/>
</dbReference>
<dbReference type="RefSeq" id="WP_378529632.1">
    <property type="nucleotide sequence ID" value="NZ_JBHSBH010000003.1"/>
</dbReference>
<evidence type="ECO:0008006" key="4">
    <source>
        <dbReference type="Google" id="ProtNLM"/>
    </source>
</evidence>
<gene>
    <name evidence="2" type="ORF">ACFOVU_02580</name>
</gene>
<sequence>MGLFDNLKPKVPENPTPGSEAASQLSGQDLTRAATDGPRGGLQKAVENASQSGGDNIAKTNGRRPGQGFRQVRRNASGR</sequence>
<protein>
    <recommendedName>
        <fullName evidence="4">Antitoxin</fullName>
    </recommendedName>
</protein>
<evidence type="ECO:0000313" key="3">
    <source>
        <dbReference type="Proteomes" id="UP001595847"/>
    </source>
</evidence>